<evidence type="ECO:0000256" key="2">
    <source>
        <dbReference type="ARBA" id="ARBA00022448"/>
    </source>
</evidence>
<dbReference type="InterPro" id="IPR017871">
    <property type="entry name" value="ABC_transporter-like_CS"/>
</dbReference>
<keyword evidence="6" id="KW-1278">Translocase</keyword>
<evidence type="ECO:0000256" key="8">
    <source>
        <dbReference type="ARBA" id="ARBA00023251"/>
    </source>
</evidence>
<evidence type="ECO:0000256" key="1">
    <source>
        <dbReference type="ARBA" id="ARBA00004413"/>
    </source>
</evidence>
<sequence length="310" mass="32960">MIEVAGLTKAFGSVAALDDVNLSVPKGSVLGLLGHNGAGKTTLVSILSTLLRPSGGRVRVAGFDVVREGVEVRRRIGLTGQYAAVDETLSGRDNLVLIARLLGAARAEASARADELLEIFQLTDAARRRAKTYSGGMRRRLDLAASLVGRPEVIFLDEPTTGLDPVARRGLWEIVERLVEDGATVLLTTQYLDEADHLADSITVLANGRIVASGTAEELKSRAGHRNVSVSLRTDDDVSRTTEALRRAGLSPAPDSEDGLVLTVPVRDSTEIATVVRATDEADAQITGLAYAEPTLDDVYMALNHSSAVR</sequence>
<evidence type="ECO:0000256" key="6">
    <source>
        <dbReference type="ARBA" id="ARBA00022967"/>
    </source>
</evidence>
<dbReference type="Pfam" id="PF00005">
    <property type="entry name" value="ABC_tran"/>
    <property type="match status" value="1"/>
</dbReference>
<dbReference type="PANTHER" id="PTHR42711">
    <property type="entry name" value="ABC TRANSPORTER ATP-BINDING PROTEIN"/>
    <property type="match status" value="1"/>
</dbReference>
<reference evidence="11 12" key="1">
    <citation type="submission" date="2019-11" db="EMBL/GenBank/DDBJ databases">
        <authorList>
            <person name="Ay H."/>
        </authorList>
    </citation>
    <scope>NUCLEOTIDE SEQUENCE [LARGE SCALE GENOMIC DNA]</scope>
    <source>
        <strain evidence="11 12">BG9H</strain>
    </source>
</reference>
<keyword evidence="5 11" id="KW-0067">ATP-binding</keyword>
<evidence type="ECO:0000256" key="7">
    <source>
        <dbReference type="ARBA" id="ARBA00023136"/>
    </source>
</evidence>
<dbReference type="InterPro" id="IPR050763">
    <property type="entry name" value="ABC_transporter_ATP-binding"/>
</dbReference>
<evidence type="ECO:0000256" key="5">
    <source>
        <dbReference type="ARBA" id="ARBA00022840"/>
    </source>
</evidence>
<proteinExistence type="inferred from homology"/>
<name>A0ABS6YGU6_9ACTN</name>
<evidence type="ECO:0000256" key="3">
    <source>
        <dbReference type="ARBA" id="ARBA00022475"/>
    </source>
</evidence>
<dbReference type="Gene3D" id="3.40.50.300">
    <property type="entry name" value="P-loop containing nucleotide triphosphate hydrolases"/>
    <property type="match status" value="1"/>
</dbReference>
<evidence type="ECO:0000259" key="10">
    <source>
        <dbReference type="PROSITE" id="PS50893"/>
    </source>
</evidence>
<organism evidence="11 12">
    <name type="scientific">Streptomyces anatolicus</name>
    <dbReference type="NCBI Taxonomy" id="2675858"/>
    <lineage>
        <taxon>Bacteria</taxon>
        <taxon>Bacillati</taxon>
        <taxon>Actinomycetota</taxon>
        <taxon>Actinomycetes</taxon>
        <taxon>Kitasatosporales</taxon>
        <taxon>Streptomycetaceae</taxon>
        <taxon>Streptomyces</taxon>
    </lineage>
</organism>
<keyword evidence="4" id="KW-0547">Nucleotide-binding</keyword>
<dbReference type="InterPro" id="IPR003593">
    <property type="entry name" value="AAA+_ATPase"/>
</dbReference>
<dbReference type="PROSITE" id="PS00211">
    <property type="entry name" value="ABC_TRANSPORTER_1"/>
    <property type="match status" value="1"/>
</dbReference>
<keyword evidence="7" id="KW-0472">Membrane</keyword>
<dbReference type="InterPro" id="IPR027417">
    <property type="entry name" value="P-loop_NTPase"/>
</dbReference>
<dbReference type="Proteomes" id="UP001197114">
    <property type="component" value="Unassembled WGS sequence"/>
</dbReference>
<dbReference type="EMBL" id="WMBF01000016">
    <property type="protein sequence ID" value="MBW5420633.1"/>
    <property type="molecule type" value="Genomic_DNA"/>
</dbReference>
<gene>
    <name evidence="11" type="ORF">GKQ77_03485</name>
</gene>
<keyword evidence="12" id="KW-1185">Reference proteome</keyword>
<dbReference type="SMART" id="SM00382">
    <property type="entry name" value="AAA"/>
    <property type="match status" value="1"/>
</dbReference>
<evidence type="ECO:0000256" key="9">
    <source>
        <dbReference type="ARBA" id="ARBA00049985"/>
    </source>
</evidence>
<dbReference type="GO" id="GO:0005524">
    <property type="term" value="F:ATP binding"/>
    <property type="evidence" value="ECO:0007669"/>
    <property type="project" value="UniProtKB-KW"/>
</dbReference>
<dbReference type="SUPFAM" id="SSF52540">
    <property type="entry name" value="P-loop containing nucleoside triphosphate hydrolases"/>
    <property type="match status" value="1"/>
</dbReference>
<dbReference type="NCBIfam" id="TIGR01188">
    <property type="entry name" value="drrA"/>
    <property type="match status" value="1"/>
</dbReference>
<comment type="similarity">
    <text evidence="9">Belongs to the ABC transporter superfamily. Drug exporter-1 (DrugE1) (TC 3.A.1.105) family.</text>
</comment>
<evidence type="ECO:0000313" key="12">
    <source>
        <dbReference type="Proteomes" id="UP001197114"/>
    </source>
</evidence>
<dbReference type="InterPro" id="IPR005894">
    <property type="entry name" value="DrrA"/>
</dbReference>
<feature type="domain" description="ABC transporter" evidence="10">
    <location>
        <begin position="2"/>
        <end position="232"/>
    </location>
</feature>
<comment type="caution">
    <text evidence="11">The sequence shown here is derived from an EMBL/GenBank/DDBJ whole genome shotgun (WGS) entry which is preliminary data.</text>
</comment>
<evidence type="ECO:0000313" key="11">
    <source>
        <dbReference type="EMBL" id="MBW5420633.1"/>
    </source>
</evidence>
<comment type="subcellular location">
    <subcellularLocation>
        <location evidence="1">Cell membrane</location>
        <topology evidence="1">Peripheral membrane protein</topology>
        <orientation evidence="1">Cytoplasmic side</orientation>
    </subcellularLocation>
</comment>
<dbReference type="PROSITE" id="PS50893">
    <property type="entry name" value="ABC_TRANSPORTER_2"/>
    <property type="match status" value="1"/>
</dbReference>
<evidence type="ECO:0000256" key="4">
    <source>
        <dbReference type="ARBA" id="ARBA00022741"/>
    </source>
</evidence>
<keyword evidence="8" id="KW-0046">Antibiotic resistance</keyword>
<accession>A0ABS6YGU6</accession>
<protein>
    <submittedName>
        <fullName evidence="11">ATP-binding cassette domain-containing protein</fullName>
    </submittedName>
</protein>
<dbReference type="InterPro" id="IPR003439">
    <property type="entry name" value="ABC_transporter-like_ATP-bd"/>
</dbReference>
<keyword evidence="3" id="KW-1003">Cell membrane</keyword>
<dbReference type="PANTHER" id="PTHR42711:SF19">
    <property type="entry name" value="DOXORUBICIN RESISTANCE ATP-BINDING PROTEIN DRRA"/>
    <property type="match status" value="1"/>
</dbReference>
<keyword evidence="2" id="KW-0813">Transport</keyword>